<evidence type="ECO:0000256" key="1">
    <source>
        <dbReference type="ARBA" id="ARBA00001163"/>
    </source>
</evidence>
<dbReference type="InterPro" id="IPR036778">
    <property type="entry name" value="OHCU_decarboxylase_sf"/>
</dbReference>
<feature type="domain" description="Oxo-4-hydroxy-4-carboxy-5-ureidoimidazoline decarboxylase" evidence="7">
    <location>
        <begin position="5"/>
        <end position="157"/>
    </location>
</feature>
<keyword evidence="5" id="KW-0210">Decarboxylase</keyword>
<protein>
    <recommendedName>
        <fullName evidence="3">2-oxo-4-hydroxy-4-carboxy-5-ureidoimidazoline decarboxylase</fullName>
        <ecNumber evidence="3">4.1.1.97</ecNumber>
    </recommendedName>
</protein>
<evidence type="ECO:0000313" key="9">
    <source>
        <dbReference type="Proteomes" id="UP001342826"/>
    </source>
</evidence>
<proteinExistence type="predicted"/>
<name>A0ABU6P1W5_9BACI</name>
<reference evidence="8 9" key="1">
    <citation type="submission" date="2023-03" db="EMBL/GenBank/DDBJ databases">
        <title>Bacillus Genome Sequencing.</title>
        <authorList>
            <person name="Dunlap C."/>
        </authorList>
    </citation>
    <scope>NUCLEOTIDE SEQUENCE [LARGE SCALE GENOMIC DNA]</scope>
    <source>
        <strain evidence="8 9">NRS-1717</strain>
    </source>
</reference>
<dbReference type="Pfam" id="PF09349">
    <property type="entry name" value="OHCU_decarbox"/>
    <property type="match status" value="1"/>
</dbReference>
<evidence type="ECO:0000256" key="5">
    <source>
        <dbReference type="ARBA" id="ARBA00022793"/>
    </source>
</evidence>
<dbReference type="InterPro" id="IPR018020">
    <property type="entry name" value="OHCU_decarboxylase"/>
</dbReference>
<comment type="pathway">
    <text evidence="2">Purine metabolism; urate degradation; (S)-allantoin from urate: step 3/3.</text>
</comment>
<dbReference type="GO" id="GO:0051997">
    <property type="term" value="F:2-oxo-4-hydroxy-4-carboxy-5-ureidoimidazoline decarboxylase activity"/>
    <property type="evidence" value="ECO:0007669"/>
    <property type="project" value="UniProtKB-EC"/>
</dbReference>
<gene>
    <name evidence="8" type="primary">uraD</name>
    <name evidence="8" type="ORF">P9271_18360</name>
</gene>
<dbReference type="PANTHER" id="PTHR43466">
    <property type="entry name" value="2-OXO-4-HYDROXY-4-CARBOXY-5-UREIDOIMIDAZOLINE DECARBOXYLASE-RELATED"/>
    <property type="match status" value="1"/>
</dbReference>
<comment type="caution">
    <text evidence="8">The sequence shown here is derived from an EMBL/GenBank/DDBJ whole genome shotgun (WGS) entry which is preliminary data.</text>
</comment>
<evidence type="ECO:0000256" key="3">
    <source>
        <dbReference type="ARBA" id="ARBA00012257"/>
    </source>
</evidence>
<dbReference type="SUPFAM" id="SSF158694">
    <property type="entry name" value="UraD-Like"/>
    <property type="match status" value="1"/>
</dbReference>
<dbReference type="Gene3D" id="1.10.3330.10">
    <property type="entry name" value="Oxo-4-hydroxy-4-carboxy-5-ureidoimidazoline decarboxylase"/>
    <property type="match status" value="1"/>
</dbReference>
<keyword evidence="6 8" id="KW-0456">Lyase</keyword>
<dbReference type="EMBL" id="JARTFS010000013">
    <property type="protein sequence ID" value="MED4403276.1"/>
    <property type="molecule type" value="Genomic_DNA"/>
</dbReference>
<comment type="catalytic activity">
    <reaction evidence="1">
        <text>5-hydroxy-2-oxo-4-ureido-2,5-dihydro-1H-imidazole-5-carboxylate + H(+) = (S)-allantoin + CO2</text>
        <dbReference type="Rhea" id="RHEA:26301"/>
        <dbReference type="ChEBI" id="CHEBI:15378"/>
        <dbReference type="ChEBI" id="CHEBI:15678"/>
        <dbReference type="ChEBI" id="CHEBI:16526"/>
        <dbReference type="ChEBI" id="CHEBI:58639"/>
        <dbReference type="EC" id="4.1.1.97"/>
    </reaction>
</comment>
<accession>A0ABU6P1W5</accession>
<organism evidence="8 9">
    <name type="scientific">Metabacillus fastidiosus</name>
    <dbReference type="NCBI Taxonomy" id="1458"/>
    <lineage>
        <taxon>Bacteria</taxon>
        <taxon>Bacillati</taxon>
        <taxon>Bacillota</taxon>
        <taxon>Bacilli</taxon>
        <taxon>Bacillales</taxon>
        <taxon>Bacillaceae</taxon>
        <taxon>Metabacillus</taxon>
    </lineage>
</organism>
<evidence type="ECO:0000313" key="8">
    <source>
        <dbReference type="EMBL" id="MED4403276.1"/>
    </source>
</evidence>
<dbReference type="InterPro" id="IPR017580">
    <property type="entry name" value="OHCU_decarboxylase-1"/>
</dbReference>
<keyword evidence="9" id="KW-1185">Reference proteome</keyword>
<evidence type="ECO:0000259" key="7">
    <source>
        <dbReference type="Pfam" id="PF09349"/>
    </source>
</evidence>
<evidence type="ECO:0000256" key="4">
    <source>
        <dbReference type="ARBA" id="ARBA00022631"/>
    </source>
</evidence>
<dbReference type="PANTHER" id="PTHR43466:SF1">
    <property type="entry name" value="2-OXO-4-HYDROXY-4-CARBOXY-5-UREIDOIMIDAZOLINE DECARBOXYLASE-RELATED"/>
    <property type="match status" value="1"/>
</dbReference>
<dbReference type="EC" id="4.1.1.97" evidence="3"/>
<dbReference type="NCBIfam" id="TIGR03164">
    <property type="entry name" value="UHCUDC"/>
    <property type="match status" value="1"/>
</dbReference>
<sequence length="162" mass="18602">MKDINNMSQEEFVKELGWIFEHSPWIAERAWGAGPFTSAEQLHESMVNVVEHSSLEEKLGLLRAHPDLATRVHMADASVKEQQGVGLDSLGEEEYEEFLSLNDSYKEKFNFPFILAVKGHNKDSIKEAMKTRLNLDKDAELQEALNQIYKIGQFRLEDHVQN</sequence>
<dbReference type="RefSeq" id="WP_328015702.1">
    <property type="nucleotide sequence ID" value="NZ_JARTFS010000013.1"/>
</dbReference>
<dbReference type="Proteomes" id="UP001342826">
    <property type="component" value="Unassembled WGS sequence"/>
</dbReference>
<keyword evidence="4" id="KW-0659">Purine metabolism</keyword>
<evidence type="ECO:0000256" key="2">
    <source>
        <dbReference type="ARBA" id="ARBA00004754"/>
    </source>
</evidence>
<evidence type="ECO:0000256" key="6">
    <source>
        <dbReference type="ARBA" id="ARBA00023239"/>
    </source>
</evidence>